<dbReference type="Pfam" id="PF01420">
    <property type="entry name" value="Methylase_S"/>
    <property type="match status" value="2"/>
</dbReference>
<accession>A0A562W8Q8</accession>
<comment type="similarity">
    <text evidence="1">Belongs to the type-I restriction system S methylase family.</text>
</comment>
<feature type="domain" description="Type I restriction modification DNA specificity" evidence="4">
    <location>
        <begin position="70"/>
        <end position="169"/>
    </location>
</feature>
<dbReference type="Gene3D" id="3.90.220.20">
    <property type="entry name" value="DNA methylase specificity domains"/>
    <property type="match status" value="2"/>
</dbReference>
<gene>
    <name evidence="5" type="ORF">JD81_00131</name>
</gene>
<dbReference type="GO" id="GO:0009307">
    <property type="term" value="P:DNA restriction-modification system"/>
    <property type="evidence" value="ECO:0007669"/>
    <property type="project" value="UniProtKB-KW"/>
</dbReference>
<dbReference type="GO" id="GO:0003677">
    <property type="term" value="F:DNA binding"/>
    <property type="evidence" value="ECO:0007669"/>
    <property type="project" value="UniProtKB-KW"/>
</dbReference>
<dbReference type="EMBL" id="VLLP01000001">
    <property type="protein sequence ID" value="TWJ26669.1"/>
    <property type="molecule type" value="Genomic_DNA"/>
</dbReference>
<name>A0A562W8Q8_9ACTN</name>
<dbReference type="InterPro" id="IPR052021">
    <property type="entry name" value="Type-I_RS_S_subunit"/>
</dbReference>
<sequence>MTEWHSVPLERLVTQHVPELVAPNADDTVRFAGVRWYGDGLFVREERKGSAVKGKCYALKPGLLVYNRLFAWKQSFAVVTDDYDGVVVSNEFPQFEVDTAQATPEFLALYCSSPVFAAKALSLSSGSAAVSRNRLKEADFLRLEVACPPLKVQERILEVITAVDTFIEALLAEAEAAAAARTALLDELLRRRDDSWTDKPIGKLGTVTRGKRFIKSDYVDSGIGCIHYSQIHTDFGAHTNEVHSWLPEGMRPKLRFAKPGDLVIAGTSENFDGVLKAVAWLGEEDVAVHDDAYIFEHELEPRFASYVFTSPGFRAQLPAVISNTKVVRVSKDALERLTVPVPLPDTQKEIADTMDTIDRQVRAISDEVARAQTARAALLDALLTHKIDVTPSDRPTDLA</sequence>
<dbReference type="InterPro" id="IPR044946">
    <property type="entry name" value="Restrct_endonuc_typeI_TRD_sf"/>
</dbReference>
<keyword evidence="5" id="KW-0255">Endonuclease</keyword>
<dbReference type="InterPro" id="IPR000055">
    <property type="entry name" value="Restrct_endonuc_typeI_TRD"/>
</dbReference>
<evidence type="ECO:0000313" key="6">
    <source>
        <dbReference type="Proteomes" id="UP000319728"/>
    </source>
</evidence>
<evidence type="ECO:0000259" key="4">
    <source>
        <dbReference type="Pfam" id="PF01420"/>
    </source>
</evidence>
<protein>
    <submittedName>
        <fullName evidence="5">Restriction endonuclease S subunit</fullName>
    </submittedName>
</protein>
<dbReference type="GO" id="GO:0004519">
    <property type="term" value="F:endonuclease activity"/>
    <property type="evidence" value="ECO:0007669"/>
    <property type="project" value="UniProtKB-KW"/>
</dbReference>
<dbReference type="PANTHER" id="PTHR30408:SF12">
    <property type="entry name" value="TYPE I RESTRICTION ENZYME MJAVIII SPECIFICITY SUBUNIT"/>
    <property type="match status" value="1"/>
</dbReference>
<evidence type="ECO:0000313" key="5">
    <source>
        <dbReference type="EMBL" id="TWJ26669.1"/>
    </source>
</evidence>
<keyword evidence="3" id="KW-0238">DNA-binding</keyword>
<dbReference type="CDD" id="cd17268">
    <property type="entry name" value="RMtype1_S_Ara36733I_TRD1-CR1_like"/>
    <property type="match status" value="1"/>
</dbReference>
<organism evidence="5 6">
    <name type="scientific">Micromonospora sagamiensis</name>
    <dbReference type="NCBI Taxonomy" id="47875"/>
    <lineage>
        <taxon>Bacteria</taxon>
        <taxon>Bacillati</taxon>
        <taxon>Actinomycetota</taxon>
        <taxon>Actinomycetes</taxon>
        <taxon>Micromonosporales</taxon>
        <taxon>Micromonosporaceae</taxon>
        <taxon>Micromonospora</taxon>
    </lineage>
</organism>
<feature type="domain" description="Type I restriction modification DNA specificity" evidence="4">
    <location>
        <begin position="195"/>
        <end position="361"/>
    </location>
</feature>
<evidence type="ECO:0000256" key="1">
    <source>
        <dbReference type="ARBA" id="ARBA00010923"/>
    </source>
</evidence>
<dbReference type="PANTHER" id="PTHR30408">
    <property type="entry name" value="TYPE-1 RESTRICTION ENZYME ECOKI SPECIFICITY PROTEIN"/>
    <property type="match status" value="1"/>
</dbReference>
<keyword evidence="2" id="KW-0680">Restriction system</keyword>
<dbReference type="AlphaFoldDB" id="A0A562W8Q8"/>
<keyword evidence="5" id="KW-0378">Hydrolase</keyword>
<dbReference type="Proteomes" id="UP000319728">
    <property type="component" value="Unassembled WGS sequence"/>
</dbReference>
<dbReference type="SUPFAM" id="SSF116734">
    <property type="entry name" value="DNA methylase specificity domain"/>
    <property type="match status" value="2"/>
</dbReference>
<proteinExistence type="inferred from homology"/>
<evidence type="ECO:0000256" key="2">
    <source>
        <dbReference type="ARBA" id="ARBA00022747"/>
    </source>
</evidence>
<keyword evidence="6" id="KW-1185">Reference proteome</keyword>
<reference evidence="5 6" key="1">
    <citation type="submission" date="2019-07" db="EMBL/GenBank/DDBJ databases">
        <title>R&amp;d 2014.</title>
        <authorList>
            <person name="Klenk H.-P."/>
        </authorList>
    </citation>
    <scope>NUCLEOTIDE SEQUENCE [LARGE SCALE GENOMIC DNA]</scope>
    <source>
        <strain evidence="5 6">DSM 43912</strain>
    </source>
</reference>
<evidence type="ECO:0000256" key="3">
    <source>
        <dbReference type="ARBA" id="ARBA00023125"/>
    </source>
</evidence>
<comment type="caution">
    <text evidence="5">The sequence shown here is derived from an EMBL/GenBank/DDBJ whole genome shotgun (WGS) entry which is preliminary data.</text>
</comment>
<keyword evidence="5" id="KW-0540">Nuclease</keyword>